<evidence type="ECO:0000313" key="1">
    <source>
        <dbReference type="EMBL" id="GKV50762.1"/>
    </source>
</evidence>
<proteinExistence type="predicted"/>
<protein>
    <submittedName>
        <fullName evidence="1">Uncharacterized protein</fullName>
    </submittedName>
</protein>
<feature type="non-terminal residue" evidence="1">
    <location>
        <position position="11"/>
    </location>
</feature>
<evidence type="ECO:0000313" key="2">
    <source>
        <dbReference type="Proteomes" id="UP001054252"/>
    </source>
</evidence>
<name>A0AAV5MMP0_9ROSI</name>
<sequence>MSTADFGDVSR</sequence>
<comment type="caution">
    <text evidence="1">The sequence shown here is derived from an EMBL/GenBank/DDBJ whole genome shotgun (WGS) entry which is preliminary data.</text>
</comment>
<dbReference type="Proteomes" id="UP001054252">
    <property type="component" value="Unassembled WGS sequence"/>
</dbReference>
<reference evidence="1 2" key="1">
    <citation type="journal article" date="2021" name="Commun. Biol.">
        <title>The genome of Shorea leprosula (Dipterocarpaceae) highlights the ecological relevance of drought in aseasonal tropical rainforests.</title>
        <authorList>
            <person name="Ng K.K.S."/>
            <person name="Kobayashi M.J."/>
            <person name="Fawcett J.A."/>
            <person name="Hatakeyama M."/>
            <person name="Paape T."/>
            <person name="Ng C.H."/>
            <person name="Ang C.C."/>
            <person name="Tnah L.H."/>
            <person name="Lee C.T."/>
            <person name="Nishiyama T."/>
            <person name="Sese J."/>
            <person name="O'Brien M.J."/>
            <person name="Copetti D."/>
            <person name="Mohd Noor M.I."/>
            <person name="Ong R.C."/>
            <person name="Putra M."/>
            <person name="Sireger I.Z."/>
            <person name="Indrioko S."/>
            <person name="Kosugi Y."/>
            <person name="Izuno A."/>
            <person name="Isagi Y."/>
            <person name="Lee S.L."/>
            <person name="Shimizu K.K."/>
        </authorList>
    </citation>
    <scope>NUCLEOTIDE SEQUENCE [LARGE SCALE GENOMIC DNA]</scope>
    <source>
        <strain evidence="1">214</strain>
    </source>
</reference>
<organism evidence="1 2">
    <name type="scientific">Rubroshorea leprosula</name>
    <dbReference type="NCBI Taxonomy" id="152421"/>
    <lineage>
        <taxon>Eukaryota</taxon>
        <taxon>Viridiplantae</taxon>
        <taxon>Streptophyta</taxon>
        <taxon>Embryophyta</taxon>
        <taxon>Tracheophyta</taxon>
        <taxon>Spermatophyta</taxon>
        <taxon>Magnoliopsida</taxon>
        <taxon>eudicotyledons</taxon>
        <taxon>Gunneridae</taxon>
        <taxon>Pentapetalae</taxon>
        <taxon>rosids</taxon>
        <taxon>malvids</taxon>
        <taxon>Malvales</taxon>
        <taxon>Dipterocarpaceae</taxon>
        <taxon>Rubroshorea</taxon>
    </lineage>
</organism>
<gene>
    <name evidence="1" type="ORF">SLEP1_g57457</name>
</gene>
<accession>A0AAV5MMP0</accession>
<keyword evidence="2" id="KW-1185">Reference proteome</keyword>
<dbReference type="EMBL" id="BPVZ01000394">
    <property type="protein sequence ID" value="GKV50762.1"/>
    <property type="molecule type" value="Genomic_DNA"/>
</dbReference>